<dbReference type="AlphaFoldDB" id="A0A497E4P7"/>
<protein>
    <submittedName>
        <fullName evidence="1">Uncharacterized protein</fullName>
    </submittedName>
</protein>
<proteinExistence type="predicted"/>
<accession>A0A497E4P7</accession>
<dbReference type="Gene3D" id="3.40.1000.10">
    <property type="entry name" value="Mog1/PsbP, alpha/beta/alpha sandwich"/>
    <property type="match status" value="2"/>
</dbReference>
<gene>
    <name evidence="1" type="ORF">DRJ00_06200</name>
</gene>
<dbReference type="Proteomes" id="UP000279422">
    <property type="component" value="Unassembled WGS sequence"/>
</dbReference>
<evidence type="ECO:0000313" key="1">
    <source>
        <dbReference type="EMBL" id="RLE08494.1"/>
    </source>
</evidence>
<reference evidence="1 2" key="1">
    <citation type="submission" date="2018-06" db="EMBL/GenBank/DDBJ databases">
        <title>Extensive metabolic versatility and redundancy in microbially diverse, dynamic hydrothermal sediments.</title>
        <authorList>
            <person name="Dombrowski N."/>
            <person name="Teske A."/>
            <person name="Baker B.J."/>
        </authorList>
    </citation>
    <scope>NUCLEOTIDE SEQUENCE [LARGE SCALE GENOMIC DNA]</scope>
    <source>
        <strain evidence="1">B47_G16</strain>
    </source>
</reference>
<name>A0A497E4P7_UNCAE</name>
<organism evidence="1 2">
    <name type="scientific">Aerophobetes bacterium</name>
    <dbReference type="NCBI Taxonomy" id="2030807"/>
    <lineage>
        <taxon>Bacteria</taxon>
        <taxon>Candidatus Aerophobota</taxon>
    </lineage>
</organism>
<evidence type="ECO:0000313" key="2">
    <source>
        <dbReference type="Proteomes" id="UP000279422"/>
    </source>
</evidence>
<comment type="caution">
    <text evidence="1">The sequence shown here is derived from an EMBL/GenBank/DDBJ whole genome shotgun (WGS) entry which is preliminary data.</text>
</comment>
<dbReference type="EMBL" id="QMPZ01000094">
    <property type="protein sequence ID" value="RLE08494.1"/>
    <property type="molecule type" value="Genomic_DNA"/>
</dbReference>
<sequence length="1076" mass="120036">MRKIKPLLLIFLVLLVVYLPLGLASAQPSLQELNTLRITAKGTVDEKGNLKINLDWRFPTNALYIQIKKNFPSPYVILREFTSQKSAFEVANASIEYDDAERALHVTAEFLGAAVNKKGRWEIDMGKGTDCILLEKQRGIFLQVTPIDSQMILVMDMMVSLPREAFNVRYNEEKGLLTYSLPRKSATGYCELDLSLRCKSHLMAATYKVYGNPDISEGSMWVAKAVFKNTGECNIRNLKVSYKLGEYSDWSIPHTYSLIVPGGCVVDLYYPVISSKVTQLLTRTPVDVQIKYSYQDEEGNKYEDISGERIEILGINQIEFCNLTPEERTGTWAEYFSNAPLLAAWVTHLDPPVKALAGMVSQLAGGVPTALDPESAIKFCRALYELEIANGLVYQTPSGFLQEYAPGQDIKYPRDVLRDKSGTCVDLAILYASVCEAVGLETILILIPGHCFPVIVLPGGGLLPVECTAISGAAVGGPQGQALSFDKAVELASKELQNLQMGMYYSVNVEEMWQQGLVSPELPRLEADILQRWGWQLPQAQAQRQAPGGGPVEERRQGAERQVTTVNVNKRYSSQQHGCSFFYPEGWRVQENQDNISVGEPQNLAWITMWRITQNVDPQTYLKNAEDYLKQNWQNYTVTSRSEVKINSIDALRVDGHYTPVQGRVEIFTILVLHQNNQAKLMVGSGVLKEQYANLSPVMEKIFGSITLVDAGQTTAPRQAQQQTQRYTSGQYKFSFDYPEGWKVQEQQGVVNINEPQNLAWVSMWRITQNIDPQTYLQNVESQLKQQWQNYTVTSRSEVKINSIDALRVEGEATSQGKAWVFTLLVLHQNNQAKLSACSGIIKEEYANLSPVLEKILGSISLLDVATSSRQTQQPQPARQTPDGSEGIKILRNMARGANPPLSQMTPPSDWVHVGHPTIFMLKLIRPPDWKEEVMQDPSGYYGGLKIISPDDQANLYVYYSVVFGAVTLEEGIREGIRLLTGSCPQVDIVVEDELHKFVSAMWPGADARFVAFRHEGKVGVLLCMIFPMSGGQSTQLHLKGCIGPADKFDSLTKEVFLKVFGWVGAGGYITPAPRG</sequence>